<accession>A0A918N2W1</accession>
<feature type="domain" description="YhcG PDDEXK nuclease" evidence="1">
    <location>
        <begin position="174"/>
        <end position="325"/>
    </location>
</feature>
<reference evidence="3 4" key="1">
    <citation type="journal article" date="2014" name="Int. J. Syst. Evol. Microbiol.">
        <title>Complete genome sequence of Corynebacterium casei LMG S-19264T (=DSM 44701T), isolated from a smear-ripened cheese.</title>
        <authorList>
            <consortium name="US DOE Joint Genome Institute (JGI-PGF)"/>
            <person name="Walter F."/>
            <person name="Albersmeier A."/>
            <person name="Kalinowski J."/>
            <person name="Ruckert C."/>
        </authorList>
    </citation>
    <scope>NUCLEOTIDE SEQUENCE [LARGE SCALE GENOMIC DNA]</scope>
    <source>
        <strain evidence="3 4">KCTC 12285</strain>
    </source>
</reference>
<organism evidence="3 4">
    <name type="scientific">Aquimarina muelleri</name>
    <dbReference type="NCBI Taxonomy" id="279356"/>
    <lineage>
        <taxon>Bacteria</taxon>
        <taxon>Pseudomonadati</taxon>
        <taxon>Bacteroidota</taxon>
        <taxon>Flavobacteriia</taxon>
        <taxon>Flavobacteriales</taxon>
        <taxon>Flavobacteriaceae</taxon>
        <taxon>Aquimarina</taxon>
    </lineage>
</organism>
<dbReference type="RefSeq" id="WP_027413974.1">
    <property type="nucleotide sequence ID" value="NZ_BMWS01000009.1"/>
</dbReference>
<dbReference type="InterPro" id="IPR053148">
    <property type="entry name" value="PD-DEXK-like_domain"/>
</dbReference>
<evidence type="ECO:0000259" key="1">
    <source>
        <dbReference type="Pfam" id="PF06250"/>
    </source>
</evidence>
<dbReference type="AlphaFoldDB" id="A0A918N2W1"/>
<dbReference type="EMBL" id="BMWS01000009">
    <property type="protein sequence ID" value="GGX16353.1"/>
    <property type="molecule type" value="Genomic_DNA"/>
</dbReference>
<name>A0A918N2W1_9FLAO</name>
<dbReference type="Gene3D" id="3.40.1350.10">
    <property type="match status" value="1"/>
</dbReference>
<evidence type="ECO:0000313" key="3">
    <source>
        <dbReference type="EMBL" id="GGX16353.1"/>
    </source>
</evidence>
<dbReference type="Pfam" id="PF06250">
    <property type="entry name" value="YhcG_C"/>
    <property type="match status" value="1"/>
</dbReference>
<dbReference type="PANTHER" id="PTHR30547:SF0">
    <property type="entry name" value="BLR8175 PROTEIN"/>
    <property type="match status" value="1"/>
</dbReference>
<dbReference type="InterPro" id="IPR009362">
    <property type="entry name" value="YhcG_C"/>
</dbReference>
<feature type="domain" description="YhcG N-terminal" evidence="2">
    <location>
        <begin position="15"/>
        <end position="151"/>
    </location>
</feature>
<sequence>MSKIDKTTYITFLEEIKEQVYQSQYEALKQVNKQLITLYWSIGKSIVDKQITHNWGKSVVETLSEDLQKEFVGVKGFSSRNLWRMRSFYAHYSENKKLPPLVAEIGWSHNILILEKCKDDLEREFYIQMTKKYGWTKNVLIHQIEGRSYERFLLNQTNFDKTLEEKYRHQAKLAVKDSYSFDFLGMSEDYGEREMELELIKNIRSFLMEMGNDFAFIGNQHRLVVGEEEFYIDILLYHRRLKSLIAIELKTTKFKPEYAGKLQFYLTALNETVKTEDENPSIGIIICKGKDRTTVEYALKDMNSPMGVASYTLKEELPQDMRELLPSAEEIAEHLQKFIEKKK</sequence>
<proteinExistence type="predicted"/>
<evidence type="ECO:0000313" key="4">
    <source>
        <dbReference type="Proteomes" id="UP000601108"/>
    </source>
</evidence>
<dbReference type="Pfam" id="PF17761">
    <property type="entry name" value="DUF1016_N"/>
    <property type="match status" value="1"/>
</dbReference>
<comment type="caution">
    <text evidence="3">The sequence shown here is derived from an EMBL/GenBank/DDBJ whole genome shotgun (WGS) entry which is preliminary data.</text>
</comment>
<dbReference type="Proteomes" id="UP000601108">
    <property type="component" value="Unassembled WGS sequence"/>
</dbReference>
<protein>
    <recommendedName>
        <fullName evidence="5">DUF1016 domain-containing protein</fullName>
    </recommendedName>
</protein>
<dbReference type="InterPro" id="IPR041527">
    <property type="entry name" value="YhcG_N"/>
</dbReference>
<dbReference type="GO" id="GO:0003676">
    <property type="term" value="F:nucleic acid binding"/>
    <property type="evidence" value="ECO:0007669"/>
    <property type="project" value="InterPro"/>
</dbReference>
<evidence type="ECO:0008006" key="5">
    <source>
        <dbReference type="Google" id="ProtNLM"/>
    </source>
</evidence>
<gene>
    <name evidence="3" type="ORF">GCM10007384_17380</name>
</gene>
<evidence type="ECO:0000259" key="2">
    <source>
        <dbReference type="Pfam" id="PF17761"/>
    </source>
</evidence>
<dbReference type="InterPro" id="IPR011856">
    <property type="entry name" value="tRNA_endonuc-like_dom_sf"/>
</dbReference>
<keyword evidence="4" id="KW-1185">Reference proteome</keyword>
<dbReference type="PANTHER" id="PTHR30547">
    <property type="entry name" value="UNCHARACTERIZED PROTEIN YHCG-RELATED"/>
    <property type="match status" value="1"/>
</dbReference>